<dbReference type="InterPro" id="IPR002104">
    <property type="entry name" value="Integrase_catalytic"/>
</dbReference>
<gene>
    <name evidence="6" type="ORF">SAMN06295912_1094</name>
</gene>
<evidence type="ECO:0000256" key="1">
    <source>
        <dbReference type="ARBA" id="ARBA00008857"/>
    </source>
</evidence>
<keyword evidence="4" id="KW-0233">DNA recombination</keyword>
<dbReference type="SUPFAM" id="SSF56349">
    <property type="entry name" value="DNA breaking-rejoining enzymes"/>
    <property type="match status" value="1"/>
</dbReference>
<evidence type="ECO:0000313" key="7">
    <source>
        <dbReference type="Proteomes" id="UP000198281"/>
    </source>
</evidence>
<organism evidence="6 7">
    <name type="scientific">Edaphosphingomonas laterariae</name>
    <dbReference type="NCBI Taxonomy" id="861865"/>
    <lineage>
        <taxon>Bacteria</taxon>
        <taxon>Pseudomonadati</taxon>
        <taxon>Pseudomonadota</taxon>
        <taxon>Alphaproteobacteria</taxon>
        <taxon>Sphingomonadales</taxon>
        <taxon>Rhizorhabdaceae</taxon>
        <taxon>Edaphosphingomonas</taxon>
    </lineage>
</organism>
<dbReference type="GO" id="GO:0003677">
    <property type="term" value="F:DNA binding"/>
    <property type="evidence" value="ECO:0007669"/>
    <property type="project" value="UniProtKB-KW"/>
</dbReference>
<dbReference type="InterPro" id="IPR050090">
    <property type="entry name" value="Tyrosine_recombinase_XerCD"/>
</dbReference>
<keyword evidence="7" id="KW-1185">Reference proteome</keyword>
<comment type="similarity">
    <text evidence="1">Belongs to the 'phage' integrase family.</text>
</comment>
<evidence type="ECO:0000256" key="3">
    <source>
        <dbReference type="ARBA" id="ARBA00023125"/>
    </source>
</evidence>
<protein>
    <submittedName>
        <fullName evidence="6">Site-specific recombinase XerD</fullName>
    </submittedName>
</protein>
<dbReference type="GO" id="GO:0006310">
    <property type="term" value="P:DNA recombination"/>
    <property type="evidence" value="ECO:0007669"/>
    <property type="project" value="UniProtKB-KW"/>
</dbReference>
<dbReference type="Gene3D" id="1.10.443.10">
    <property type="entry name" value="Intergrase catalytic core"/>
    <property type="match status" value="1"/>
</dbReference>
<dbReference type="OrthoDB" id="7615137at2"/>
<evidence type="ECO:0000256" key="4">
    <source>
        <dbReference type="ARBA" id="ARBA00023172"/>
    </source>
</evidence>
<keyword evidence="3" id="KW-0238">DNA-binding</keyword>
<evidence type="ECO:0000259" key="5">
    <source>
        <dbReference type="PROSITE" id="PS51898"/>
    </source>
</evidence>
<dbReference type="PANTHER" id="PTHR30349:SF64">
    <property type="entry name" value="PROPHAGE INTEGRASE INTD-RELATED"/>
    <property type="match status" value="1"/>
</dbReference>
<dbReference type="AlphaFoldDB" id="A0A239FGN2"/>
<dbReference type="CDD" id="cd00796">
    <property type="entry name" value="INT_Rci_Hp1_C"/>
    <property type="match status" value="1"/>
</dbReference>
<accession>A0A239FGN2</accession>
<evidence type="ECO:0000313" key="6">
    <source>
        <dbReference type="EMBL" id="SNS55224.1"/>
    </source>
</evidence>
<dbReference type="InterPro" id="IPR011010">
    <property type="entry name" value="DNA_brk_join_enz"/>
</dbReference>
<dbReference type="GO" id="GO:0015074">
    <property type="term" value="P:DNA integration"/>
    <property type="evidence" value="ECO:0007669"/>
    <property type="project" value="UniProtKB-KW"/>
</dbReference>
<dbReference type="Gene3D" id="1.10.150.130">
    <property type="match status" value="1"/>
</dbReference>
<sequence length="348" mass="38868">MPRPNRGPYLAFVRDRGRWYIQWSEAGRTRQLSTGTDDSAAAQIALAQFIQERERATRPAGPRDPSQFSIDDALTLYGTEHAPHAADPQRIGYAIAALAPFWAGRAVGDVTRETCRAYARERGKAPGTIRRELATLRAAINYAKDEGRITYAPTVHLPPKPEGKDRWLRRSEAAALLNAARTGHATTRPYLPLFILIALHTGARKGAILELRWPQVDLEAGRIDFNPPGRQRTSKGRAHLPIPRRLLTFLRLARRRGTDLGYVVHRDGARLDNMKRAFNTACSDAGLDDVTPHTLRHTCGTWLAQAGVPLDKIGGWLGHSDARTTQLYAHHHPDFMEDARNAVDRRRA</sequence>
<keyword evidence="2" id="KW-0229">DNA integration</keyword>
<proteinExistence type="inferred from homology"/>
<dbReference type="PANTHER" id="PTHR30349">
    <property type="entry name" value="PHAGE INTEGRASE-RELATED"/>
    <property type="match status" value="1"/>
</dbReference>
<feature type="domain" description="Tyr recombinase" evidence="5">
    <location>
        <begin position="163"/>
        <end position="344"/>
    </location>
</feature>
<dbReference type="Proteomes" id="UP000198281">
    <property type="component" value="Unassembled WGS sequence"/>
</dbReference>
<dbReference type="EMBL" id="FZOS01000009">
    <property type="protein sequence ID" value="SNS55224.1"/>
    <property type="molecule type" value="Genomic_DNA"/>
</dbReference>
<dbReference type="Pfam" id="PF00589">
    <property type="entry name" value="Phage_integrase"/>
    <property type="match status" value="1"/>
</dbReference>
<evidence type="ECO:0000256" key="2">
    <source>
        <dbReference type="ARBA" id="ARBA00022908"/>
    </source>
</evidence>
<reference evidence="7" key="1">
    <citation type="submission" date="2017-06" db="EMBL/GenBank/DDBJ databases">
        <authorList>
            <person name="Varghese N."/>
            <person name="Submissions S."/>
        </authorList>
    </citation>
    <scope>NUCLEOTIDE SEQUENCE [LARGE SCALE GENOMIC DNA]</scope>
    <source>
        <strain evidence="7">LNB2</strain>
    </source>
</reference>
<name>A0A239FGN2_9SPHN</name>
<dbReference type="InterPro" id="IPR010998">
    <property type="entry name" value="Integrase_recombinase_N"/>
</dbReference>
<dbReference type="RefSeq" id="WP_089219466.1">
    <property type="nucleotide sequence ID" value="NZ_FZOS01000009.1"/>
</dbReference>
<dbReference type="InterPro" id="IPR013762">
    <property type="entry name" value="Integrase-like_cat_sf"/>
</dbReference>
<dbReference type="PROSITE" id="PS51898">
    <property type="entry name" value="TYR_RECOMBINASE"/>
    <property type="match status" value="1"/>
</dbReference>